<dbReference type="EMBL" id="CASHSV030000034">
    <property type="protein sequence ID" value="CAJ2643912.1"/>
    <property type="molecule type" value="Genomic_DNA"/>
</dbReference>
<proteinExistence type="predicted"/>
<accession>A0ACB0JI24</accession>
<protein>
    <submittedName>
        <fullName evidence="1">Uncharacterized protein</fullName>
    </submittedName>
</protein>
<reference evidence="1" key="1">
    <citation type="submission" date="2023-10" db="EMBL/GenBank/DDBJ databases">
        <authorList>
            <person name="Rodriguez Cubillos JULIANA M."/>
            <person name="De Vega J."/>
        </authorList>
    </citation>
    <scope>NUCLEOTIDE SEQUENCE</scope>
</reference>
<dbReference type="Proteomes" id="UP001177021">
    <property type="component" value="Unassembled WGS sequence"/>
</dbReference>
<name>A0ACB0JI24_TRIPR</name>
<keyword evidence="2" id="KW-1185">Reference proteome</keyword>
<organism evidence="1 2">
    <name type="scientific">Trifolium pratense</name>
    <name type="common">Red clover</name>
    <dbReference type="NCBI Taxonomy" id="57577"/>
    <lineage>
        <taxon>Eukaryota</taxon>
        <taxon>Viridiplantae</taxon>
        <taxon>Streptophyta</taxon>
        <taxon>Embryophyta</taxon>
        <taxon>Tracheophyta</taxon>
        <taxon>Spermatophyta</taxon>
        <taxon>Magnoliopsida</taxon>
        <taxon>eudicotyledons</taxon>
        <taxon>Gunneridae</taxon>
        <taxon>Pentapetalae</taxon>
        <taxon>rosids</taxon>
        <taxon>fabids</taxon>
        <taxon>Fabales</taxon>
        <taxon>Fabaceae</taxon>
        <taxon>Papilionoideae</taxon>
        <taxon>50 kb inversion clade</taxon>
        <taxon>NPAAA clade</taxon>
        <taxon>Hologalegina</taxon>
        <taxon>IRL clade</taxon>
        <taxon>Trifolieae</taxon>
        <taxon>Trifolium</taxon>
    </lineage>
</organism>
<comment type="caution">
    <text evidence="1">The sequence shown here is derived from an EMBL/GenBank/DDBJ whole genome shotgun (WGS) entry which is preliminary data.</text>
</comment>
<evidence type="ECO:0000313" key="2">
    <source>
        <dbReference type="Proteomes" id="UP001177021"/>
    </source>
</evidence>
<evidence type="ECO:0000313" key="1">
    <source>
        <dbReference type="EMBL" id="CAJ2643912.1"/>
    </source>
</evidence>
<gene>
    <name evidence="1" type="ORF">MILVUS5_LOCUS13055</name>
</gene>
<sequence>MSEPWLREKEGAWIPSPQVQGVYIITVNELLHPNMKRWNKEKIESLFPMHIANSILDVPLHDMFEEDKLVWFDDLHGQYSVKSGYNLMLNCTGAVEGLTSHSDWKTLWKIQAPPKAKHLLWRICKGCLPTRIRLQERRVPCLLSCSLCDLSNEDDWHILFECNDSVQARQTAGLDHVIAPRLQQDLNKTSLGWCLRDHLGNFVMAGTGWREGNYSIVEGEALALFEALKVMEQKGLSHVLVETDSKSVVNAIQHLRDGHSQFSVLIRSIKNVLLLHPNFKVSFIKRQANMVAHTLARAATSWSSRCIFETLPSCIASILSNEMS</sequence>